<dbReference type="OrthoDB" id="9813394at2"/>
<dbReference type="Proteomes" id="UP000266301">
    <property type="component" value="Chromosome"/>
</dbReference>
<name>A0A386H0Z7_9CLOT</name>
<evidence type="ECO:0000259" key="12">
    <source>
        <dbReference type="PROSITE" id="PS50112"/>
    </source>
</evidence>
<sequence>MDVSFMDFTRGSRQKNVWDMIFIVKILSLLFCGIIVCSQFFMKNKYINSTDLKNYNMGTFGFMVCVTLAIFCLWILILKNMDKWKGKKVFVTIEDICFMIIFSAIVLKTQPYSDQYNFIFLFIIIISTIQSGKKYGMTLAFMSSVIIFLVDILSKKSPLDANTYFESDMILSSIFMVISWIIGHYVEIENRNIREKNIQLSRLNSKLNKQKEHRRNIEKILLKNEKCYNLLIDNSNEVIFIHDFNRIIFGNESAAKIVGLSTPDDLGGRSIFEFIPKDEREAIRKKFSRLYREHEITLVFNQKIVNKDSTVSLVENSSTYIMYDGRPAILTIIHDITPEEEVKKLKHDVEENVKLLNESREFNKLITQFFTNISHELKTPLNVIFSAIQMLSIYNSESRNDKMEKYITVVKHNCYRLMKLINNLLDVTKLDSGFLKLGLKNYDIVSVIEEISLSVGPYLKAKNMSITFDTNVEEKIMAFDLEKLQRIILNIISNAVKFTNKGGSIFINLTDKKDVMCISIRDTGIGIPKDKLDVIFERFGQVDKTLNRNCEGSGMGLYLVKSFVNMHGGKIHVKSKVGIGTEFIIELPVVISDESDVSGRTLCEDNIEKVSIEFSDIYYDTAVN</sequence>
<keyword evidence="10" id="KW-0472">Membrane</keyword>
<dbReference type="GO" id="GO:0000155">
    <property type="term" value="F:phosphorelay sensor kinase activity"/>
    <property type="evidence" value="ECO:0007669"/>
    <property type="project" value="InterPro"/>
</dbReference>
<evidence type="ECO:0000313" key="14">
    <source>
        <dbReference type="Proteomes" id="UP000266301"/>
    </source>
</evidence>
<evidence type="ECO:0000313" key="13">
    <source>
        <dbReference type="EMBL" id="AYD39318.1"/>
    </source>
</evidence>
<dbReference type="Gene3D" id="3.30.565.10">
    <property type="entry name" value="Histidine kinase-like ATPase, C-terminal domain"/>
    <property type="match status" value="1"/>
</dbReference>
<feature type="transmembrane region" description="Helical" evidence="10">
    <location>
        <begin position="113"/>
        <end position="129"/>
    </location>
</feature>
<keyword evidence="10" id="KW-0812">Transmembrane</keyword>
<dbReference type="NCBIfam" id="TIGR00229">
    <property type="entry name" value="sensory_box"/>
    <property type="match status" value="1"/>
</dbReference>
<feature type="transmembrane region" description="Helical" evidence="10">
    <location>
        <begin position="169"/>
        <end position="186"/>
    </location>
</feature>
<comment type="catalytic activity">
    <reaction evidence="1">
        <text>ATP + protein L-histidine = ADP + protein N-phospho-L-histidine.</text>
        <dbReference type="EC" id="2.7.13.3"/>
    </reaction>
</comment>
<evidence type="ECO:0000256" key="10">
    <source>
        <dbReference type="SAM" id="Phobius"/>
    </source>
</evidence>
<dbReference type="Gene3D" id="3.30.450.20">
    <property type="entry name" value="PAS domain"/>
    <property type="match status" value="1"/>
</dbReference>
<dbReference type="EC" id="2.7.13.3" evidence="2"/>
<dbReference type="GO" id="GO:0005524">
    <property type="term" value="F:ATP binding"/>
    <property type="evidence" value="ECO:0007669"/>
    <property type="project" value="UniProtKB-KW"/>
</dbReference>
<evidence type="ECO:0000256" key="9">
    <source>
        <dbReference type="SAM" id="Coils"/>
    </source>
</evidence>
<dbReference type="InterPro" id="IPR000014">
    <property type="entry name" value="PAS"/>
</dbReference>
<dbReference type="PRINTS" id="PR00344">
    <property type="entry name" value="BCTRLSENSOR"/>
</dbReference>
<dbReference type="InterPro" id="IPR036097">
    <property type="entry name" value="HisK_dim/P_sf"/>
</dbReference>
<organism evidence="13 14">
    <name type="scientific">Clostridium fermenticellae</name>
    <dbReference type="NCBI Taxonomy" id="2068654"/>
    <lineage>
        <taxon>Bacteria</taxon>
        <taxon>Bacillati</taxon>
        <taxon>Bacillota</taxon>
        <taxon>Clostridia</taxon>
        <taxon>Eubacteriales</taxon>
        <taxon>Clostridiaceae</taxon>
        <taxon>Clostridium</taxon>
    </lineage>
</organism>
<dbReference type="Pfam" id="PF00512">
    <property type="entry name" value="HisKA"/>
    <property type="match status" value="1"/>
</dbReference>
<dbReference type="SUPFAM" id="SSF55874">
    <property type="entry name" value="ATPase domain of HSP90 chaperone/DNA topoisomerase II/histidine kinase"/>
    <property type="match status" value="1"/>
</dbReference>
<protein>
    <recommendedName>
        <fullName evidence="2">histidine kinase</fullName>
        <ecNumber evidence="2">2.7.13.3</ecNumber>
    </recommendedName>
</protein>
<accession>A0A386H0Z7</accession>
<feature type="coiled-coil region" evidence="9">
    <location>
        <begin position="186"/>
        <end position="220"/>
    </location>
</feature>
<evidence type="ECO:0000256" key="8">
    <source>
        <dbReference type="ARBA" id="ARBA00023012"/>
    </source>
</evidence>
<dbReference type="Pfam" id="PF02518">
    <property type="entry name" value="HATPase_c"/>
    <property type="match status" value="1"/>
</dbReference>
<evidence type="ECO:0000256" key="7">
    <source>
        <dbReference type="ARBA" id="ARBA00022840"/>
    </source>
</evidence>
<keyword evidence="3" id="KW-0597">Phosphoprotein</keyword>
<dbReference type="CDD" id="cd16922">
    <property type="entry name" value="HATPase_EvgS-ArcB-TorS-like"/>
    <property type="match status" value="1"/>
</dbReference>
<dbReference type="InterPro" id="IPR035965">
    <property type="entry name" value="PAS-like_dom_sf"/>
</dbReference>
<dbReference type="Gene3D" id="1.10.287.130">
    <property type="match status" value="1"/>
</dbReference>
<feature type="transmembrane region" description="Helical" evidence="10">
    <location>
        <begin position="89"/>
        <end position="107"/>
    </location>
</feature>
<evidence type="ECO:0000256" key="4">
    <source>
        <dbReference type="ARBA" id="ARBA00022679"/>
    </source>
</evidence>
<dbReference type="CDD" id="cd00130">
    <property type="entry name" value="PAS"/>
    <property type="match status" value="1"/>
</dbReference>
<evidence type="ECO:0000256" key="3">
    <source>
        <dbReference type="ARBA" id="ARBA00022553"/>
    </source>
</evidence>
<gene>
    <name evidence="13" type="ORF">D4Z93_01665</name>
</gene>
<keyword evidence="4" id="KW-0808">Transferase</keyword>
<evidence type="ECO:0000256" key="6">
    <source>
        <dbReference type="ARBA" id="ARBA00022777"/>
    </source>
</evidence>
<evidence type="ECO:0000256" key="5">
    <source>
        <dbReference type="ARBA" id="ARBA00022741"/>
    </source>
</evidence>
<dbReference type="AlphaFoldDB" id="A0A386H0Z7"/>
<dbReference type="SMART" id="SM00091">
    <property type="entry name" value="PAS"/>
    <property type="match status" value="1"/>
</dbReference>
<dbReference type="SUPFAM" id="SSF55785">
    <property type="entry name" value="PYP-like sensor domain (PAS domain)"/>
    <property type="match status" value="1"/>
</dbReference>
<dbReference type="InterPro" id="IPR003594">
    <property type="entry name" value="HATPase_dom"/>
</dbReference>
<dbReference type="SMART" id="SM00388">
    <property type="entry name" value="HisKA"/>
    <property type="match status" value="1"/>
</dbReference>
<keyword evidence="6 13" id="KW-0418">Kinase</keyword>
<dbReference type="InterPro" id="IPR050736">
    <property type="entry name" value="Sensor_HK_Regulatory"/>
</dbReference>
<feature type="domain" description="Histidine kinase" evidence="11">
    <location>
        <begin position="372"/>
        <end position="591"/>
    </location>
</feature>
<dbReference type="PANTHER" id="PTHR43711">
    <property type="entry name" value="TWO-COMPONENT HISTIDINE KINASE"/>
    <property type="match status" value="1"/>
</dbReference>
<dbReference type="PROSITE" id="PS50109">
    <property type="entry name" value="HIS_KIN"/>
    <property type="match status" value="1"/>
</dbReference>
<dbReference type="InterPro" id="IPR003661">
    <property type="entry name" value="HisK_dim/P_dom"/>
</dbReference>
<proteinExistence type="predicted"/>
<evidence type="ECO:0000256" key="2">
    <source>
        <dbReference type="ARBA" id="ARBA00012438"/>
    </source>
</evidence>
<keyword evidence="10" id="KW-1133">Transmembrane helix</keyword>
<keyword evidence="14" id="KW-1185">Reference proteome</keyword>
<dbReference type="EMBL" id="CP032416">
    <property type="protein sequence ID" value="AYD39318.1"/>
    <property type="molecule type" value="Genomic_DNA"/>
</dbReference>
<dbReference type="InterPro" id="IPR005467">
    <property type="entry name" value="His_kinase_dom"/>
</dbReference>
<evidence type="ECO:0000259" key="11">
    <source>
        <dbReference type="PROSITE" id="PS50109"/>
    </source>
</evidence>
<dbReference type="CDD" id="cd00082">
    <property type="entry name" value="HisKA"/>
    <property type="match status" value="1"/>
</dbReference>
<dbReference type="SMART" id="SM00387">
    <property type="entry name" value="HATPase_c"/>
    <property type="match status" value="1"/>
</dbReference>
<feature type="transmembrane region" description="Helical" evidence="10">
    <location>
        <begin position="136"/>
        <end position="154"/>
    </location>
</feature>
<dbReference type="KEGG" id="cfer:D4Z93_01665"/>
<keyword evidence="7" id="KW-0067">ATP-binding</keyword>
<dbReference type="RefSeq" id="WP_119970027.1">
    <property type="nucleotide sequence ID" value="NZ_CP032416.1"/>
</dbReference>
<dbReference type="Pfam" id="PF13426">
    <property type="entry name" value="PAS_9"/>
    <property type="match status" value="1"/>
</dbReference>
<feature type="transmembrane region" description="Helical" evidence="10">
    <location>
        <begin position="54"/>
        <end position="77"/>
    </location>
</feature>
<keyword evidence="9" id="KW-0175">Coiled coil</keyword>
<keyword evidence="5" id="KW-0547">Nucleotide-binding</keyword>
<dbReference type="PANTHER" id="PTHR43711:SF26">
    <property type="entry name" value="SENSOR HISTIDINE KINASE RCSC"/>
    <property type="match status" value="1"/>
</dbReference>
<keyword evidence="8" id="KW-0902">Two-component regulatory system</keyword>
<reference evidence="13 14" key="1">
    <citation type="journal article" date="2019" name="Int. J. Syst. Evol. Microbiol.">
        <title>Clostridium fermenticellae sp. nov., isolated from the mud in a fermentation cellar for the production of the Chinese liquor, baijiu.</title>
        <authorList>
            <person name="Xu P.X."/>
            <person name="Chai L.J."/>
            <person name="Qiu T."/>
            <person name="Zhang X.J."/>
            <person name="Lu Z.M."/>
            <person name="Xiao C."/>
            <person name="Wang S.T."/>
            <person name="Shen C.H."/>
            <person name="Shi J.S."/>
            <person name="Xu Z.H."/>
        </authorList>
    </citation>
    <scope>NUCLEOTIDE SEQUENCE [LARGE SCALE GENOMIC DNA]</scope>
    <source>
        <strain evidence="13 14">JN500901</strain>
    </source>
</reference>
<feature type="domain" description="PAS" evidence="12">
    <location>
        <begin position="224"/>
        <end position="294"/>
    </location>
</feature>
<dbReference type="InterPro" id="IPR036890">
    <property type="entry name" value="HATPase_C_sf"/>
</dbReference>
<dbReference type="FunFam" id="3.30.565.10:FF:000037">
    <property type="entry name" value="Hybrid sensor histidine kinase/response regulator"/>
    <property type="match status" value="1"/>
</dbReference>
<dbReference type="PROSITE" id="PS50112">
    <property type="entry name" value="PAS"/>
    <property type="match status" value="1"/>
</dbReference>
<evidence type="ECO:0000256" key="1">
    <source>
        <dbReference type="ARBA" id="ARBA00000085"/>
    </source>
</evidence>
<dbReference type="SUPFAM" id="SSF47384">
    <property type="entry name" value="Homodimeric domain of signal transducing histidine kinase"/>
    <property type="match status" value="1"/>
</dbReference>
<feature type="transmembrane region" description="Helical" evidence="10">
    <location>
        <begin position="21"/>
        <end position="42"/>
    </location>
</feature>
<dbReference type="InterPro" id="IPR004358">
    <property type="entry name" value="Sig_transdc_His_kin-like_C"/>
</dbReference>